<feature type="region of interest" description="Disordered" evidence="1">
    <location>
        <begin position="992"/>
        <end position="1011"/>
    </location>
</feature>
<dbReference type="PROSITE" id="PS50878">
    <property type="entry name" value="RT_POL"/>
    <property type="match status" value="1"/>
</dbReference>
<dbReference type="InterPro" id="IPR058912">
    <property type="entry name" value="HTH_animal"/>
</dbReference>
<evidence type="ECO:0000313" key="5">
    <source>
        <dbReference type="Proteomes" id="UP000230750"/>
    </source>
</evidence>
<protein>
    <recommendedName>
        <fullName evidence="6">Reverse transcriptase domain-containing protein</fullName>
    </recommendedName>
</protein>
<sequence length="1484" mass="169059">MGTSIRLINILTKHCQLSLDSLNDDILRLKLELQSCCTDDEWTQYTNKINLCLSQQNIELTERRNKKMTDLQKRRKRTACNRFRRPQTPSESAPPSSTAVVNLSSSTLTSADLRLLSKGLNFCPTPPAFDQAELSQDLTHFFRRIRLREFFLDDPPTEREPFCKKSSWMPPKNRVPVLEAYTQVVSSETNQSNSPLRRTHDNLPRDERTALSSLMSRSDIIIKPADKGSAVVIQDRQDYIKEAMRHLSNSDIYTLLDSDPTDIFSQQIKQTITDMYQRNQISKKAVSFLSPTDCKAARFYLLPKIHKPGNPGRPIISGNGSPTEKISLFVDHFIKPLVPQINSYIHDTPDFLRKLEDIKNQIPSTAIIGTFDVTSLYTNIPHAEGIAATCAALSKKVHPCPPISDIKALMQQVLTKNNFTFMDKHYLQRHGTAMGTRMAPSYACLFMSSLEERMLSTAPCRPLIWWRYIDDIFFIWTSDEDSLLTFINHINSFHSTIKFTSDYSHQQVNFLDVTVRKEHGSLSTDLYTKPTDTHQYLHSSSCHPRHCKSGIAYSQALRLRRICSNNSSFIRHTDALEKHLIARGHSARRVREAIQRVRSLSRSSTLAVKDKKGRDCDNKLPLVVTFHPNLPPLQKITSNNHNILLTSDRLQRAVPEKPIIAYRRPRNLRDLLVRAAVPPLTSNPTPIQHGTFKCDRTSRCIVCSHHIVESNSITSHSMQLTHKTKGHITCTTTNVIYLISCRVCGIQYVGETKTTLKKRFYGHRSTVNTMKTETPVGEHFNLPNHTINDMSLQGIESLGSRPDLVRISRERLWMQRLQAQKIDAEIPALFFPSFQLQVLLSLRIIPSGLQVTHQPALGTLPPGLQREWNRVLHSTSIRLINILTKHCQLSLDSLNDDILRLKLELQSCCTDDEWTHADLRLLSKGLNFCPTPPAFDQAELSQDLTHFFRRIRLREFFLDDPPTEREPFCKKSSWMPPKNRVPVLEAYTQVVSSETNQSNSPLRRTHDNLPRDERTALSSLMSRSDIIIKPADKGSAVVIQDRQDYIKEAMRHLSNSDIYTLLDSDPTDIFSQQIKQTITDMYQRNQISKKAVSFLSPTDCKAARFYLLPKIHKPGNPGRPIISGNGSPTEKISLFVDHFIKPLVPQINSYIHDTPDFLRKLEDIKNQIPSTAIIGTFDVTSLYTNIPHAEGIAATCAALSKKVHPCPPISDIKALMQQVLTKNNFTFMDKHYLQRHGTPWEPGWLLPMHACLCLALKNACSVRLPASPYLVALHDDIFFIWTSDEDSLLTFINHINSFHSTIKFTSDYSHQQVNFLDVTVRKEHGSLSTDLYTKPTDTHQYLHSSSCHPRHCKSGIAYSQALRLRRICSNNSSFIRHTDALEKHLIARGHSARRVREAIQRVRSLSRSSTLAVKDKKGRDCDNKLPLLLLSTQIFLPFRKSPLTTTTFSSLQIDSNEPSLKNPSSPTDDHATYETFLYVLLFHL</sequence>
<gene>
    <name evidence="4" type="ORF">BSL78_22613</name>
</gene>
<dbReference type="EMBL" id="MRZV01001111">
    <property type="protein sequence ID" value="PIK40527.1"/>
    <property type="molecule type" value="Genomic_DNA"/>
</dbReference>
<reference evidence="4 5" key="1">
    <citation type="journal article" date="2017" name="PLoS Biol.">
        <title>The sea cucumber genome provides insights into morphological evolution and visceral regeneration.</title>
        <authorList>
            <person name="Zhang X."/>
            <person name="Sun L."/>
            <person name="Yuan J."/>
            <person name="Sun Y."/>
            <person name="Gao Y."/>
            <person name="Zhang L."/>
            <person name="Li S."/>
            <person name="Dai H."/>
            <person name="Hamel J.F."/>
            <person name="Liu C."/>
            <person name="Yu Y."/>
            <person name="Liu S."/>
            <person name="Lin W."/>
            <person name="Guo K."/>
            <person name="Jin S."/>
            <person name="Xu P."/>
            <person name="Storey K.B."/>
            <person name="Huan P."/>
            <person name="Zhang T."/>
            <person name="Zhou Y."/>
            <person name="Zhang J."/>
            <person name="Lin C."/>
            <person name="Li X."/>
            <person name="Xing L."/>
            <person name="Huo D."/>
            <person name="Sun M."/>
            <person name="Wang L."/>
            <person name="Mercier A."/>
            <person name="Li F."/>
            <person name="Yang H."/>
            <person name="Xiang J."/>
        </authorList>
    </citation>
    <scope>NUCLEOTIDE SEQUENCE [LARGE SCALE GENOMIC DNA]</scope>
    <source>
        <strain evidence="4">Shaxun</strain>
        <tissue evidence="4">Muscle</tissue>
    </source>
</reference>
<dbReference type="PANTHER" id="PTHR21301:SF10">
    <property type="entry name" value="REVERSE TRANSCRIPTASE DOMAIN-CONTAINING PROTEIN"/>
    <property type="match status" value="1"/>
</dbReference>
<feature type="domain" description="GIY-YIG" evidence="2">
    <location>
        <begin position="732"/>
        <end position="823"/>
    </location>
</feature>
<evidence type="ECO:0000313" key="4">
    <source>
        <dbReference type="EMBL" id="PIK40527.1"/>
    </source>
</evidence>
<dbReference type="PANTHER" id="PTHR21301">
    <property type="entry name" value="REVERSE TRANSCRIPTASE"/>
    <property type="match status" value="1"/>
</dbReference>
<dbReference type="Pfam" id="PF26215">
    <property type="entry name" value="HTH_animal"/>
    <property type="match status" value="2"/>
</dbReference>
<dbReference type="InterPro" id="IPR000305">
    <property type="entry name" value="GIY-YIG_endonuc"/>
</dbReference>
<dbReference type="InterPro" id="IPR000477">
    <property type="entry name" value="RT_dom"/>
</dbReference>
<feature type="compositionally biased region" description="Polar residues" evidence="1">
    <location>
        <begin position="992"/>
        <end position="1002"/>
    </location>
</feature>
<dbReference type="OrthoDB" id="6137369at2759"/>
<feature type="compositionally biased region" description="Polar residues" evidence="1">
    <location>
        <begin position="186"/>
        <end position="196"/>
    </location>
</feature>
<dbReference type="Proteomes" id="UP000230750">
    <property type="component" value="Unassembled WGS sequence"/>
</dbReference>
<feature type="region of interest" description="Disordered" evidence="1">
    <location>
        <begin position="186"/>
        <end position="205"/>
    </location>
</feature>
<evidence type="ECO:0000256" key="1">
    <source>
        <dbReference type="SAM" id="MobiDB-lite"/>
    </source>
</evidence>
<organism evidence="4 5">
    <name type="scientific">Stichopus japonicus</name>
    <name type="common">Sea cucumber</name>
    <dbReference type="NCBI Taxonomy" id="307972"/>
    <lineage>
        <taxon>Eukaryota</taxon>
        <taxon>Metazoa</taxon>
        <taxon>Echinodermata</taxon>
        <taxon>Eleutherozoa</taxon>
        <taxon>Echinozoa</taxon>
        <taxon>Holothuroidea</taxon>
        <taxon>Aspidochirotacea</taxon>
        <taxon>Aspidochirotida</taxon>
        <taxon>Stichopodidae</taxon>
        <taxon>Apostichopus</taxon>
    </lineage>
</organism>
<comment type="caution">
    <text evidence="4">The sequence shown here is derived from an EMBL/GenBank/DDBJ whole genome shotgun (WGS) entry which is preliminary data.</text>
</comment>
<keyword evidence="5" id="KW-1185">Reference proteome</keyword>
<evidence type="ECO:0000259" key="3">
    <source>
        <dbReference type="PROSITE" id="PS50878"/>
    </source>
</evidence>
<accession>A0A2G8JXP9</accession>
<feature type="domain" description="Reverse transcriptase" evidence="3">
    <location>
        <begin position="283"/>
        <end position="526"/>
    </location>
</feature>
<dbReference type="PROSITE" id="PS50164">
    <property type="entry name" value="GIY_YIG"/>
    <property type="match status" value="1"/>
</dbReference>
<name>A0A2G8JXP9_STIJA</name>
<proteinExistence type="predicted"/>
<evidence type="ECO:0008006" key="6">
    <source>
        <dbReference type="Google" id="ProtNLM"/>
    </source>
</evidence>
<evidence type="ECO:0000259" key="2">
    <source>
        <dbReference type="PROSITE" id="PS50164"/>
    </source>
</evidence>
<dbReference type="CDD" id="cd10442">
    <property type="entry name" value="GIY-YIG_PLEs"/>
    <property type="match status" value="1"/>
</dbReference>